<gene>
    <name evidence="1" type="ORF">V5O48_017380</name>
</gene>
<dbReference type="EMBL" id="JBAHYK010002641">
    <property type="protein sequence ID" value="KAL0564661.1"/>
    <property type="molecule type" value="Genomic_DNA"/>
</dbReference>
<evidence type="ECO:0000313" key="2">
    <source>
        <dbReference type="Proteomes" id="UP001465976"/>
    </source>
</evidence>
<sequence length="164" mass="18299">MVSRVFISLHAQSPSVVYVVAALPNLRFGPFKTSDKQTVITSPELPKIKSQSMDPDRHTQCILYESTIQQLLATPGFPQPVRRPSPNVLHRVAPLWQLAGAGLGVFTSESINQGDLIFSERAFFVLTDGAPAFQLPRKLKRRPLTRAKEAVIYEFVVYDTPHTV</sequence>
<keyword evidence="2" id="KW-1185">Reference proteome</keyword>
<proteinExistence type="predicted"/>
<evidence type="ECO:0000313" key="1">
    <source>
        <dbReference type="EMBL" id="KAL0564661.1"/>
    </source>
</evidence>
<accession>A0ABR3EPA4</accession>
<comment type="caution">
    <text evidence="1">The sequence shown here is derived from an EMBL/GenBank/DDBJ whole genome shotgun (WGS) entry which is preliminary data.</text>
</comment>
<reference evidence="1 2" key="1">
    <citation type="submission" date="2024-02" db="EMBL/GenBank/DDBJ databases">
        <title>A draft genome for the cacao thread blight pathogen Marasmius crinis-equi.</title>
        <authorList>
            <person name="Cohen S.P."/>
            <person name="Baruah I.K."/>
            <person name="Amoako-Attah I."/>
            <person name="Bukari Y."/>
            <person name="Meinhardt L.W."/>
            <person name="Bailey B.A."/>
        </authorList>
    </citation>
    <scope>NUCLEOTIDE SEQUENCE [LARGE SCALE GENOMIC DNA]</scope>
    <source>
        <strain evidence="1 2">GH-76</strain>
    </source>
</reference>
<name>A0ABR3EPA4_9AGAR</name>
<organism evidence="1 2">
    <name type="scientific">Marasmius crinis-equi</name>
    <dbReference type="NCBI Taxonomy" id="585013"/>
    <lineage>
        <taxon>Eukaryota</taxon>
        <taxon>Fungi</taxon>
        <taxon>Dikarya</taxon>
        <taxon>Basidiomycota</taxon>
        <taxon>Agaricomycotina</taxon>
        <taxon>Agaricomycetes</taxon>
        <taxon>Agaricomycetidae</taxon>
        <taxon>Agaricales</taxon>
        <taxon>Marasmiineae</taxon>
        <taxon>Marasmiaceae</taxon>
        <taxon>Marasmius</taxon>
    </lineage>
</organism>
<dbReference type="Proteomes" id="UP001465976">
    <property type="component" value="Unassembled WGS sequence"/>
</dbReference>
<protein>
    <submittedName>
        <fullName evidence="1">Uncharacterized protein</fullName>
    </submittedName>
</protein>